<gene>
    <name evidence="7" type="ORF">MAIT1_02618</name>
</gene>
<dbReference type="InterPro" id="IPR047859">
    <property type="entry name" value="Ribosomal_bL17_CS"/>
</dbReference>
<keyword evidence="3 5" id="KW-0687">Ribonucleoprotein</keyword>
<evidence type="ECO:0000256" key="1">
    <source>
        <dbReference type="ARBA" id="ARBA00008777"/>
    </source>
</evidence>
<dbReference type="GO" id="GO:0022625">
    <property type="term" value="C:cytosolic large ribosomal subunit"/>
    <property type="evidence" value="ECO:0007669"/>
    <property type="project" value="TreeGrafter"/>
</dbReference>
<organism evidence="7 8">
    <name type="scientific">Magnetofaba australis IT-1</name>
    <dbReference type="NCBI Taxonomy" id="1434232"/>
    <lineage>
        <taxon>Bacteria</taxon>
        <taxon>Pseudomonadati</taxon>
        <taxon>Pseudomonadota</taxon>
        <taxon>Magnetococcia</taxon>
        <taxon>Magnetococcales</taxon>
        <taxon>Magnetococcaceae</taxon>
        <taxon>Magnetofaba</taxon>
    </lineage>
</organism>
<keyword evidence="8" id="KW-1185">Reference proteome</keyword>
<dbReference type="PANTHER" id="PTHR14413:SF16">
    <property type="entry name" value="LARGE RIBOSOMAL SUBUNIT PROTEIN BL17M"/>
    <property type="match status" value="1"/>
</dbReference>
<keyword evidence="2 5" id="KW-0689">Ribosomal protein</keyword>
<comment type="similarity">
    <text evidence="1 5">Belongs to the bacterial ribosomal protein bL17 family.</text>
</comment>
<proteinExistence type="inferred from homology"/>
<evidence type="ECO:0000256" key="3">
    <source>
        <dbReference type="ARBA" id="ARBA00023274"/>
    </source>
</evidence>
<dbReference type="GO" id="GO:0003735">
    <property type="term" value="F:structural constituent of ribosome"/>
    <property type="evidence" value="ECO:0007669"/>
    <property type="project" value="InterPro"/>
</dbReference>
<dbReference type="NCBIfam" id="TIGR00059">
    <property type="entry name" value="L17"/>
    <property type="match status" value="1"/>
</dbReference>
<dbReference type="InterPro" id="IPR036373">
    <property type="entry name" value="Ribosomal_bL17_sf"/>
</dbReference>
<dbReference type="STRING" id="1434232.MAIT1_02618"/>
<evidence type="ECO:0000256" key="2">
    <source>
        <dbReference type="ARBA" id="ARBA00022980"/>
    </source>
</evidence>
<dbReference type="Proteomes" id="UP000194003">
    <property type="component" value="Unassembled WGS sequence"/>
</dbReference>
<dbReference type="PANTHER" id="PTHR14413">
    <property type="entry name" value="RIBOSOMAL PROTEIN L17"/>
    <property type="match status" value="1"/>
</dbReference>
<dbReference type="InterPro" id="IPR000456">
    <property type="entry name" value="Ribosomal_bL17"/>
</dbReference>
<evidence type="ECO:0000313" key="7">
    <source>
        <dbReference type="EMBL" id="OSM02474.1"/>
    </source>
</evidence>
<accession>A0A1Y2K5T5</accession>
<dbReference type="AlphaFoldDB" id="A0A1Y2K5T5"/>
<dbReference type="EMBL" id="LVJN01000020">
    <property type="protein sequence ID" value="OSM02474.1"/>
    <property type="molecule type" value="Genomic_DNA"/>
</dbReference>
<dbReference type="SUPFAM" id="SSF64263">
    <property type="entry name" value="Prokaryotic ribosomal protein L17"/>
    <property type="match status" value="1"/>
</dbReference>
<comment type="caution">
    <text evidence="7">The sequence shown here is derived from an EMBL/GenBank/DDBJ whole genome shotgun (WGS) entry which is preliminary data.</text>
</comment>
<evidence type="ECO:0000313" key="8">
    <source>
        <dbReference type="Proteomes" id="UP000194003"/>
    </source>
</evidence>
<evidence type="ECO:0000256" key="4">
    <source>
        <dbReference type="ARBA" id="ARBA00035494"/>
    </source>
</evidence>
<evidence type="ECO:0000256" key="6">
    <source>
        <dbReference type="RuleBase" id="RU000661"/>
    </source>
</evidence>
<dbReference type="PROSITE" id="PS01167">
    <property type="entry name" value="RIBOSOMAL_L17"/>
    <property type="match status" value="1"/>
</dbReference>
<dbReference type="Gene3D" id="3.90.1030.10">
    <property type="entry name" value="Ribosomal protein L17"/>
    <property type="match status" value="1"/>
</dbReference>
<reference evidence="7 8" key="1">
    <citation type="journal article" date="2016" name="BMC Genomics">
        <title>Combined genomic and structural analyses of a cultured magnetotactic bacterium reveals its niche adaptation to a dynamic environment.</title>
        <authorList>
            <person name="Araujo A.C."/>
            <person name="Morillo V."/>
            <person name="Cypriano J."/>
            <person name="Teixeira L.C."/>
            <person name="Leao P."/>
            <person name="Lyra S."/>
            <person name="Almeida L.G."/>
            <person name="Bazylinski D.A."/>
            <person name="Vasconcellos A.T."/>
            <person name="Abreu F."/>
            <person name="Lins U."/>
        </authorList>
    </citation>
    <scope>NUCLEOTIDE SEQUENCE [LARGE SCALE GENOMIC DNA]</scope>
    <source>
        <strain evidence="7 8">IT-1</strain>
    </source>
</reference>
<dbReference type="GO" id="GO:0006412">
    <property type="term" value="P:translation"/>
    <property type="evidence" value="ECO:0007669"/>
    <property type="project" value="InterPro"/>
</dbReference>
<dbReference type="Pfam" id="PF01196">
    <property type="entry name" value="Ribosomal_L17"/>
    <property type="match status" value="1"/>
</dbReference>
<evidence type="ECO:0000256" key="5">
    <source>
        <dbReference type="RuleBase" id="RU000660"/>
    </source>
</evidence>
<protein>
    <recommendedName>
        <fullName evidence="4 6">50S ribosomal protein L17</fullName>
    </recommendedName>
</protein>
<sequence>MFRNMLTSLLEHERIETTVPRAKELKPQVDRMITLGKRGDLHARRQALSVLRDKAVVHKLFDDLAARNANRNGGYSRVLKTRNRFGDCAPMAFIELVERAG</sequence>
<name>A0A1Y2K5T5_9PROT</name>